<evidence type="ECO:0000256" key="6">
    <source>
        <dbReference type="ARBA" id="ARBA00022687"/>
    </source>
</evidence>
<name>A0AAV4DKD0_9GAST</name>
<dbReference type="GO" id="GO:0060070">
    <property type="term" value="P:canonical Wnt signaling pathway"/>
    <property type="evidence" value="ECO:0007669"/>
    <property type="project" value="TreeGrafter"/>
</dbReference>
<evidence type="ECO:0000256" key="11">
    <source>
        <dbReference type="SAM" id="Phobius"/>
    </source>
</evidence>
<dbReference type="Proteomes" id="UP000735302">
    <property type="component" value="Unassembled WGS sequence"/>
</dbReference>
<comment type="function">
    <text evidence="10">Ligand for members of the frizzled family of seven transmembrane receptors.</text>
</comment>
<evidence type="ECO:0000256" key="4">
    <source>
        <dbReference type="ARBA" id="ARBA00022525"/>
    </source>
</evidence>
<dbReference type="Pfam" id="PF00110">
    <property type="entry name" value="wnt"/>
    <property type="match status" value="1"/>
</dbReference>
<gene>
    <name evidence="12" type="ORF">PoB_007093100</name>
</gene>
<keyword evidence="11" id="KW-1133">Transmembrane helix</keyword>
<dbReference type="AlphaFoldDB" id="A0AAV4DKD0"/>
<dbReference type="GO" id="GO:0046330">
    <property type="term" value="P:positive regulation of JNK cascade"/>
    <property type="evidence" value="ECO:0007669"/>
    <property type="project" value="TreeGrafter"/>
</dbReference>
<evidence type="ECO:0000256" key="7">
    <source>
        <dbReference type="ARBA" id="ARBA00023157"/>
    </source>
</evidence>
<keyword evidence="3 10" id="KW-0217">Developmental protein</keyword>
<evidence type="ECO:0000313" key="13">
    <source>
        <dbReference type="Proteomes" id="UP000735302"/>
    </source>
</evidence>
<evidence type="ECO:0000256" key="10">
    <source>
        <dbReference type="RuleBase" id="RU003500"/>
    </source>
</evidence>
<evidence type="ECO:0000256" key="5">
    <source>
        <dbReference type="ARBA" id="ARBA00022530"/>
    </source>
</evidence>
<dbReference type="GO" id="GO:0030182">
    <property type="term" value="P:neuron differentiation"/>
    <property type="evidence" value="ECO:0007669"/>
    <property type="project" value="TreeGrafter"/>
</dbReference>
<evidence type="ECO:0000256" key="8">
    <source>
        <dbReference type="ARBA" id="ARBA00023180"/>
    </source>
</evidence>
<keyword evidence="11" id="KW-0812">Transmembrane</keyword>
<proteinExistence type="inferred from homology"/>
<keyword evidence="6 10" id="KW-0879">Wnt signaling pathway</keyword>
<dbReference type="PANTHER" id="PTHR12027:SF112">
    <property type="entry name" value="PROTEIN WNT-2"/>
    <property type="match status" value="1"/>
</dbReference>
<evidence type="ECO:0000256" key="1">
    <source>
        <dbReference type="ARBA" id="ARBA00004498"/>
    </source>
</evidence>
<dbReference type="PANTHER" id="PTHR12027">
    <property type="entry name" value="WNT RELATED"/>
    <property type="match status" value="1"/>
</dbReference>
<reference evidence="12 13" key="1">
    <citation type="journal article" date="2021" name="Elife">
        <title>Chloroplast acquisition without the gene transfer in kleptoplastic sea slugs, Plakobranchus ocellatus.</title>
        <authorList>
            <person name="Maeda T."/>
            <person name="Takahashi S."/>
            <person name="Yoshida T."/>
            <person name="Shimamura S."/>
            <person name="Takaki Y."/>
            <person name="Nagai Y."/>
            <person name="Toyoda A."/>
            <person name="Suzuki Y."/>
            <person name="Arimoto A."/>
            <person name="Ishii H."/>
            <person name="Satoh N."/>
            <person name="Nishiyama T."/>
            <person name="Hasebe M."/>
            <person name="Maruyama T."/>
            <person name="Minagawa J."/>
            <person name="Obokata J."/>
            <person name="Shigenobu S."/>
        </authorList>
    </citation>
    <scope>NUCLEOTIDE SEQUENCE [LARGE SCALE GENOMIC DNA]</scope>
</reference>
<keyword evidence="5" id="KW-0272">Extracellular matrix</keyword>
<keyword evidence="9" id="KW-0449">Lipoprotein</keyword>
<accession>A0AAV4DKD0</accession>
<organism evidence="12 13">
    <name type="scientific">Plakobranchus ocellatus</name>
    <dbReference type="NCBI Taxonomy" id="259542"/>
    <lineage>
        <taxon>Eukaryota</taxon>
        <taxon>Metazoa</taxon>
        <taxon>Spiralia</taxon>
        <taxon>Lophotrochozoa</taxon>
        <taxon>Mollusca</taxon>
        <taxon>Gastropoda</taxon>
        <taxon>Heterobranchia</taxon>
        <taxon>Euthyneura</taxon>
        <taxon>Panpulmonata</taxon>
        <taxon>Sacoglossa</taxon>
        <taxon>Placobranchoidea</taxon>
        <taxon>Plakobranchidae</taxon>
        <taxon>Plakobranchus</taxon>
    </lineage>
</organism>
<dbReference type="GO" id="GO:0045165">
    <property type="term" value="P:cell fate commitment"/>
    <property type="evidence" value="ECO:0007669"/>
    <property type="project" value="TreeGrafter"/>
</dbReference>
<dbReference type="GO" id="GO:0005125">
    <property type="term" value="F:cytokine activity"/>
    <property type="evidence" value="ECO:0007669"/>
    <property type="project" value="TreeGrafter"/>
</dbReference>
<feature type="transmembrane region" description="Helical" evidence="11">
    <location>
        <begin position="23"/>
        <end position="46"/>
    </location>
</feature>
<keyword evidence="4" id="KW-0964">Secreted</keyword>
<dbReference type="GO" id="GO:0005615">
    <property type="term" value="C:extracellular space"/>
    <property type="evidence" value="ECO:0007669"/>
    <property type="project" value="TreeGrafter"/>
</dbReference>
<protein>
    <recommendedName>
        <fullName evidence="10">Protein Wnt</fullName>
    </recommendedName>
</protein>
<keyword evidence="13" id="KW-1185">Reference proteome</keyword>
<comment type="similarity">
    <text evidence="2 10">Belongs to the Wnt family.</text>
</comment>
<evidence type="ECO:0000256" key="3">
    <source>
        <dbReference type="ARBA" id="ARBA00022473"/>
    </source>
</evidence>
<comment type="subcellular location">
    <subcellularLocation>
        <location evidence="1 10">Secreted</location>
        <location evidence="1 10">Extracellular space</location>
        <location evidence="1 10">Extracellular matrix</location>
    </subcellularLocation>
</comment>
<evidence type="ECO:0000313" key="12">
    <source>
        <dbReference type="EMBL" id="GFO44426.1"/>
    </source>
</evidence>
<dbReference type="InterPro" id="IPR005817">
    <property type="entry name" value="Wnt"/>
</dbReference>
<keyword evidence="7" id="KW-1015">Disulfide bond</keyword>
<evidence type="ECO:0000256" key="9">
    <source>
        <dbReference type="ARBA" id="ARBA00023288"/>
    </source>
</evidence>
<evidence type="ECO:0000256" key="2">
    <source>
        <dbReference type="ARBA" id="ARBA00005683"/>
    </source>
</evidence>
<comment type="caution">
    <text evidence="12">The sequence shown here is derived from an EMBL/GenBank/DDBJ whole genome shotgun (WGS) entry which is preliminary data.</text>
</comment>
<dbReference type="GO" id="GO:0005109">
    <property type="term" value="F:frizzled binding"/>
    <property type="evidence" value="ECO:0007669"/>
    <property type="project" value="TreeGrafter"/>
</dbReference>
<keyword evidence="11" id="KW-0472">Membrane</keyword>
<sequence length="123" mass="13432">MPQHVTSGHGHQRAHKSFIRHRALTYFIYGNFLALSSVVALGANVICNKIPGLTPKQRLICRSKPNAIVAIGEGAKLGASECLYQFQNMRWNCSNIHSDRSMFGYEELGGACLTTLPSLDLGG</sequence>
<keyword evidence="8" id="KW-0325">Glycoprotein</keyword>
<dbReference type="EMBL" id="BLXT01007956">
    <property type="protein sequence ID" value="GFO44426.1"/>
    <property type="molecule type" value="Genomic_DNA"/>
</dbReference>